<dbReference type="InterPro" id="IPR003782">
    <property type="entry name" value="SCO1/SenC"/>
</dbReference>
<feature type="disulfide bond" description="Redox-active" evidence="4">
    <location>
        <begin position="60"/>
        <end position="64"/>
    </location>
</feature>
<feature type="binding site" evidence="3">
    <location>
        <position position="60"/>
    </location>
    <ligand>
        <name>Cu cation</name>
        <dbReference type="ChEBI" id="CHEBI:23378"/>
    </ligand>
</feature>
<evidence type="ECO:0000313" key="7">
    <source>
        <dbReference type="EMBL" id="XBJ28918.1"/>
    </source>
</evidence>
<evidence type="ECO:0000259" key="6">
    <source>
        <dbReference type="PROSITE" id="PS51352"/>
    </source>
</evidence>
<feature type="transmembrane region" description="Helical" evidence="5">
    <location>
        <begin position="7"/>
        <end position="25"/>
    </location>
</feature>
<keyword evidence="5" id="KW-0812">Transmembrane</keyword>
<keyword evidence="3" id="KW-0479">Metal-binding</keyword>
<dbReference type="SUPFAM" id="SSF52833">
    <property type="entry name" value="Thioredoxin-like"/>
    <property type="match status" value="1"/>
</dbReference>
<keyword evidence="2 3" id="KW-0186">Copper</keyword>
<accession>A0AAU7E6S7</accession>
<name>A0AAU7E6S7_9BACT</name>
<keyword evidence="5" id="KW-1133">Transmembrane helix</keyword>
<dbReference type="InterPro" id="IPR036249">
    <property type="entry name" value="Thioredoxin-like_sf"/>
</dbReference>
<dbReference type="Gene3D" id="3.40.30.10">
    <property type="entry name" value="Glutaredoxin"/>
    <property type="match status" value="1"/>
</dbReference>
<dbReference type="PANTHER" id="PTHR12151:SF25">
    <property type="entry name" value="LINALOOL DEHYDRATASE_ISOMERASE DOMAIN-CONTAINING PROTEIN"/>
    <property type="match status" value="1"/>
</dbReference>
<dbReference type="RefSeq" id="WP_348518382.1">
    <property type="nucleotide sequence ID" value="NZ_CP155620.1"/>
</dbReference>
<keyword evidence="5" id="KW-0472">Membrane</keyword>
<keyword evidence="4" id="KW-1015">Disulfide bond</keyword>
<evidence type="ECO:0000256" key="3">
    <source>
        <dbReference type="PIRSR" id="PIRSR603782-1"/>
    </source>
</evidence>
<evidence type="ECO:0000256" key="1">
    <source>
        <dbReference type="ARBA" id="ARBA00010996"/>
    </source>
</evidence>
<reference evidence="7" key="1">
    <citation type="submission" date="2024-05" db="EMBL/GenBank/DDBJ databases">
        <title>Campylobacter coli isolated from environmental waters in Slovenia.</title>
        <authorList>
            <person name="Zautner A.E."/>
            <person name="Bunk B."/>
            <person name="Riedel T."/>
            <person name="Sproeer C."/>
        </authorList>
    </citation>
    <scope>NUCLEOTIDE SEQUENCE</scope>
    <source>
        <strain evidence="7">CCS1377</strain>
    </source>
</reference>
<evidence type="ECO:0000256" key="2">
    <source>
        <dbReference type="ARBA" id="ARBA00023008"/>
    </source>
</evidence>
<dbReference type="AlphaFoldDB" id="A0AAU7E6S7"/>
<sequence length="186" mass="21709">MMKNLRYIFVFGIIISTFVASYLYFKNTRFDFELQSEKGLVGLKDFRGEKLIIYFGYTSCPDVCPSTLALISKALEQIPNSKVMVLFISLDPLRDKDIKKTNEWLRYFYPNAHALIAKDEEEIAKIAKNYGVVYQKVELKGSFMKYSIAHSSDLFLFDEKGEIFKVLKDLSYENFYKELKSFLTKT</sequence>
<dbReference type="Pfam" id="PF02630">
    <property type="entry name" value="SCO1-SenC"/>
    <property type="match status" value="1"/>
</dbReference>
<dbReference type="PANTHER" id="PTHR12151">
    <property type="entry name" value="ELECTRON TRANSPORT PROTIN SCO1/SENC FAMILY MEMBER"/>
    <property type="match status" value="1"/>
</dbReference>
<gene>
    <name evidence="7" type="ORF">AAH949_07480</name>
</gene>
<organism evidence="7">
    <name type="scientific">Campylobacter sp. CCS1377</name>
    <dbReference type="NCBI Taxonomy" id="3158229"/>
    <lineage>
        <taxon>Bacteria</taxon>
        <taxon>Pseudomonadati</taxon>
        <taxon>Campylobacterota</taxon>
        <taxon>Epsilonproteobacteria</taxon>
        <taxon>Campylobacterales</taxon>
        <taxon>Campylobacteraceae</taxon>
        <taxon>Campylobacter</taxon>
    </lineage>
</organism>
<protein>
    <submittedName>
        <fullName evidence="7">SCO family protein</fullName>
    </submittedName>
</protein>
<feature type="binding site" evidence="3">
    <location>
        <position position="150"/>
    </location>
    <ligand>
        <name>Cu cation</name>
        <dbReference type="ChEBI" id="CHEBI:23378"/>
    </ligand>
</feature>
<dbReference type="PROSITE" id="PS51352">
    <property type="entry name" value="THIOREDOXIN_2"/>
    <property type="match status" value="1"/>
</dbReference>
<dbReference type="InterPro" id="IPR013766">
    <property type="entry name" value="Thioredoxin_domain"/>
</dbReference>
<feature type="binding site" evidence="3">
    <location>
        <position position="64"/>
    </location>
    <ligand>
        <name>Cu cation</name>
        <dbReference type="ChEBI" id="CHEBI:23378"/>
    </ligand>
</feature>
<feature type="domain" description="Thioredoxin" evidence="6">
    <location>
        <begin position="23"/>
        <end position="184"/>
    </location>
</feature>
<dbReference type="EMBL" id="CP155620">
    <property type="protein sequence ID" value="XBJ28918.1"/>
    <property type="molecule type" value="Genomic_DNA"/>
</dbReference>
<comment type="similarity">
    <text evidence="1">Belongs to the SCO1/2 family.</text>
</comment>
<evidence type="ECO:0000256" key="5">
    <source>
        <dbReference type="SAM" id="Phobius"/>
    </source>
</evidence>
<proteinExistence type="inferred from homology"/>
<dbReference type="GO" id="GO:0046872">
    <property type="term" value="F:metal ion binding"/>
    <property type="evidence" value="ECO:0007669"/>
    <property type="project" value="UniProtKB-KW"/>
</dbReference>
<dbReference type="CDD" id="cd02968">
    <property type="entry name" value="SCO"/>
    <property type="match status" value="1"/>
</dbReference>
<evidence type="ECO:0000256" key="4">
    <source>
        <dbReference type="PIRSR" id="PIRSR603782-2"/>
    </source>
</evidence>